<gene>
    <name evidence="2" type="ORF">CSUI_010894</name>
</gene>
<evidence type="ECO:0000313" key="2">
    <source>
        <dbReference type="EMBL" id="PHJ15295.1"/>
    </source>
</evidence>
<accession>A0A2C6KFP6</accession>
<comment type="caution">
    <text evidence="2">The sequence shown here is derived from an EMBL/GenBank/DDBJ whole genome shotgun (WGS) entry which is preliminary data.</text>
</comment>
<feature type="non-terminal residue" evidence="2">
    <location>
        <position position="96"/>
    </location>
</feature>
<dbReference type="RefSeq" id="XP_067917029.1">
    <property type="nucleotide sequence ID" value="XM_068070995.1"/>
</dbReference>
<sequence>TLITLALFFKLWQKPLLEPPSLCARMYGEFAPLHACNVYGLFASITTSRYEVIIEELHLVEAEEIEEEGEEANSRHPLDYPSSAPPTRITTRETWV</sequence>
<name>A0A2C6KFP6_9APIC</name>
<dbReference type="VEuPathDB" id="ToxoDB:CSUI_010894"/>
<proteinExistence type="predicted"/>
<evidence type="ECO:0000256" key="1">
    <source>
        <dbReference type="SAM" id="MobiDB-lite"/>
    </source>
</evidence>
<feature type="non-terminal residue" evidence="2">
    <location>
        <position position="1"/>
    </location>
</feature>
<dbReference type="Proteomes" id="UP000221165">
    <property type="component" value="Unassembled WGS sequence"/>
</dbReference>
<protein>
    <submittedName>
        <fullName evidence="2">Lipase maturation</fullName>
    </submittedName>
</protein>
<dbReference type="EMBL" id="MIGC01008764">
    <property type="protein sequence ID" value="PHJ15295.1"/>
    <property type="molecule type" value="Genomic_DNA"/>
</dbReference>
<keyword evidence="3" id="KW-1185">Reference proteome</keyword>
<organism evidence="2 3">
    <name type="scientific">Cystoisospora suis</name>
    <dbReference type="NCBI Taxonomy" id="483139"/>
    <lineage>
        <taxon>Eukaryota</taxon>
        <taxon>Sar</taxon>
        <taxon>Alveolata</taxon>
        <taxon>Apicomplexa</taxon>
        <taxon>Conoidasida</taxon>
        <taxon>Coccidia</taxon>
        <taxon>Eucoccidiorida</taxon>
        <taxon>Eimeriorina</taxon>
        <taxon>Sarcocystidae</taxon>
        <taxon>Cystoisospora</taxon>
    </lineage>
</organism>
<reference evidence="2 3" key="1">
    <citation type="journal article" date="2017" name="Int. J. Parasitol.">
        <title>The genome of the protozoan parasite Cystoisospora suis and a reverse vaccinology approach to identify vaccine candidates.</title>
        <authorList>
            <person name="Palmieri N."/>
            <person name="Shrestha A."/>
            <person name="Ruttkowski B."/>
            <person name="Beck T."/>
            <person name="Vogl C."/>
            <person name="Tomley F."/>
            <person name="Blake D.P."/>
            <person name="Joachim A."/>
        </authorList>
    </citation>
    <scope>NUCLEOTIDE SEQUENCE [LARGE SCALE GENOMIC DNA]</scope>
    <source>
        <strain evidence="2 3">Wien I</strain>
    </source>
</reference>
<dbReference type="GeneID" id="94434206"/>
<dbReference type="AlphaFoldDB" id="A0A2C6KFP6"/>
<feature type="region of interest" description="Disordered" evidence="1">
    <location>
        <begin position="65"/>
        <end position="96"/>
    </location>
</feature>
<evidence type="ECO:0000313" key="3">
    <source>
        <dbReference type="Proteomes" id="UP000221165"/>
    </source>
</evidence>